<evidence type="ECO:0000313" key="4">
    <source>
        <dbReference type="Proteomes" id="UP001200741"/>
    </source>
</evidence>
<dbReference type="PROSITE" id="PS51257">
    <property type="entry name" value="PROKAR_LIPOPROTEIN"/>
    <property type="match status" value="1"/>
</dbReference>
<gene>
    <name evidence="3" type="ORF">LXT13_27135</name>
</gene>
<sequence length="654" mass="68469">MNKRKAWVACAILGVFLLTACGGGGGGTNPGPSTGTGNNNPGDTGAASLVPAAPALGTVLETDATILAPQTAGATWRFYGQQFSSVGTALDRYESTYQLTQSGSEWRMSGSNPGNDGPDVMRFVVSNGQVQQVETVQFNATQPAEDVRVTLLRSPVRAGDQVVALTKRIDGVPDQDGDGRAESMDVAVYTRVIGTERVDTASGESLDAIRVETHILQRVTPSKSGQPGPVVDITGVDWFARGLGWVARDQPSITTDGQIRIGKERLVGADVGTQGYGNLGLPAALTNPVSSPEQAGQPLAMQLPTGVVDGDRALLISSPPVIDFSYRPLLTLLNSRGEVQWTRLGPSGARFGSPLGTGWVLWGNLDQGTVPIFRLDAEGKALTATAQVLDLGLPQAERPSLPRGAIIQGDAQSLWVLMLRGDWQTNADGSVAPREGLVVRGYDLNGQPITSAIVLERSQAAGSFQGSYSLAVRQGKALVSWVSTNGAMPRLMLASVSSNGTATITQADAGALGNSTSASITAAAQGSLLQWGNDDRFAWVDDTLGLTLLDATRSDGTLPSLPLGAGGIPDTQTITRGDLVLRWTLGAPSQGAGGVGTPSTVLTWQVHRRGQPAPLHQTFVATPPRPLILPMSDRLLIINRSAVGTGWVVEQVHY</sequence>
<feature type="region of interest" description="Disordered" evidence="1">
    <location>
        <begin position="29"/>
        <end position="48"/>
    </location>
</feature>
<keyword evidence="2" id="KW-0732">Signal</keyword>
<accession>A0ABS8Y4I3</accession>
<evidence type="ECO:0000256" key="2">
    <source>
        <dbReference type="SAM" id="SignalP"/>
    </source>
</evidence>
<organism evidence="3 4">
    <name type="scientific">Pelomonas cellulosilytica</name>
    <dbReference type="NCBI Taxonomy" id="2906762"/>
    <lineage>
        <taxon>Bacteria</taxon>
        <taxon>Pseudomonadati</taxon>
        <taxon>Pseudomonadota</taxon>
        <taxon>Betaproteobacteria</taxon>
        <taxon>Burkholderiales</taxon>
        <taxon>Sphaerotilaceae</taxon>
        <taxon>Roseateles</taxon>
    </lineage>
</organism>
<dbReference type="Gene3D" id="2.40.360.20">
    <property type="match status" value="1"/>
</dbReference>
<protein>
    <recommendedName>
        <fullName evidence="5">Lipoprotein</fullName>
    </recommendedName>
</protein>
<dbReference type="Proteomes" id="UP001200741">
    <property type="component" value="Unassembled WGS sequence"/>
</dbReference>
<proteinExistence type="predicted"/>
<feature type="compositionally biased region" description="Low complexity" evidence="1">
    <location>
        <begin position="30"/>
        <end position="45"/>
    </location>
</feature>
<evidence type="ECO:0008006" key="5">
    <source>
        <dbReference type="Google" id="ProtNLM"/>
    </source>
</evidence>
<dbReference type="EMBL" id="JAJTWU010000016">
    <property type="protein sequence ID" value="MCE4558066.1"/>
    <property type="molecule type" value="Genomic_DNA"/>
</dbReference>
<keyword evidence="4" id="KW-1185">Reference proteome</keyword>
<feature type="chain" id="PRO_5045051899" description="Lipoprotein" evidence="2">
    <location>
        <begin position="21"/>
        <end position="654"/>
    </location>
</feature>
<feature type="signal peptide" evidence="2">
    <location>
        <begin position="1"/>
        <end position="20"/>
    </location>
</feature>
<dbReference type="RefSeq" id="WP_233375470.1">
    <property type="nucleotide sequence ID" value="NZ_JAJTWU010000016.1"/>
</dbReference>
<evidence type="ECO:0000313" key="3">
    <source>
        <dbReference type="EMBL" id="MCE4558066.1"/>
    </source>
</evidence>
<name>A0ABS8Y4I3_9BURK</name>
<reference evidence="3 4" key="1">
    <citation type="submission" date="2021-12" db="EMBL/GenBank/DDBJ databases">
        <title>Genome seq of P8.</title>
        <authorList>
            <person name="Seo T."/>
        </authorList>
    </citation>
    <scope>NUCLEOTIDE SEQUENCE [LARGE SCALE GENOMIC DNA]</scope>
    <source>
        <strain evidence="3 4">P8</strain>
    </source>
</reference>
<evidence type="ECO:0000256" key="1">
    <source>
        <dbReference type="SAM" id="MobiDB-lite"/>
    </source>
</evidence>
<comment type="caution">
    <text evidence="3">The sequence shown here is derived from an EMBL/GenBank/DDBJ whole genome shotgun (WGS) entry which is preliminary data.</text>
</comment>